<dbReference type="PANTHER" id="PTHR35526">
    <property type="entry name" value="ANTI-SIGMA-F FACTOR RSBW-RELATED"/>
    <property type="match status" value="1"/>
</dbReference>
<dbReference type="Gene3D" id="3.30.565.10">
    <property type="entry name" value="Histidine kinase-like ATPase, C-terminal domain"/>
    <property type="match status" value="1"/>
</dbReference>
<feature type="domain" description="Histidine kinase/HSP90-like ATPase" evidence="3">
    <location>
        <begin position="17"/>
        <end position="129"/>
    </location>
</feature>
<evidence type="ECO:0000313" key="5">
    <source>
        <dbReference type="Proteomes" id="UP000175829"/>
    </source>
</evidence>
<keyword evidence="1" id="KW-0723">Serine/threonine-protein kinase</keyword>
<feature type="region of interest" description="Disordered" evidence="2">
    <location>
        <begin position="134"/>
        <end position="157"/>
    </location>
</feature>
<dbReference type="Pfam" id="PF13581">
    <property type="entry name" value="HATPase_c_2"/>
    <property type="match status" value="1"/>
</dbReference>
<name>A0A1E7KDP1_9ACTN</name>
<sequence length="157" mass="16736">MHEYMSTGRIWELTCPGLPEEVGRVRRWTRDVLHDSPHADDAALIVSELGSNALIHSASGNPNGSFHVSLHRTPGTVVLAVTDTGGGATKPHVETPDQNDTHGRGLGLVATLANRVHVSGDDYGRTVTVEISDQHQAPARPSARGTRVALPTPRSMA</sequence>
<proteinExistence type="predicted"/>
<dbReference type="EMBL" id="LJGV01000021">
    <property type="protein sequence ID" value="OEV02041.1"/>
    <property type="molecule type" value="Genomic_DNA"/>
</dbReference>
<comment type="caution">
    <text evidence="4">The sequence shown here is derived from an EMBL/GenBank/DDBJ whole genome shotgun (WGS) entry which is preliminary data.</text>
</comment>
<evidence type="ECO:0000259" key="3">
    <source>
        <dbReference type="Pfam" id="PF13581"/>
    </source>
</evidence>
<dbReference type="PANTHER" id="PTHR35526:SF3">
    <property type="entry name" value="ANTI-SIGMA-F FACTOR RSBW"/>
    <property type="match status" value="1"/>
</dbReference>
<dbReference type="CDD" id="cd16936">
    <property type="entry name" value="HATPase_RsbW-like"/>
    <property type="match status" value="1"/>
</dbReference>
<reference evidence="4 5" key="1">
    <citation type="journal article" date="2016" name="Front. Microbiol.">
        <title>Comparative Genomics Analysis of Streptomyces Species Reveals Their Adaptation to the Marine Environment and Their Diversity at the Genomic Level.</title>
        <authorList>
            <person name="Tian X."/>
            <person name="Zhang Z."/>
            <person name="Yang T."/>
            <person name="Chen M."/>
            <person name="Li J."/>
            <person name="Chen F."/>
            <person name="Yang J."/>
            <person name="Li W."/>
            <person name="Zhang B."/>
            <person name="Zhang Z."/>
            <person name="Wu J."/>
            <person name="Zhang C."/>
            <person name="Long L."/>
            <person name="Xiao J."/>
        </authorList>
    </citation>
    <scope>NUCLEOTIDE SEQUENCE [LARGE SCALE GENOMIC DNA]</scope>
    <source>
        <strain evidence="4 5">SCSIO M10379</strain>
    </source>
</reference>
<protein>
    <recommendedName>
        <fullName evidence="3">Histidine kinase/HSP90-like ATPase domain-containing protein</fullName>
    </recommendedName>
</protein>
<dbReference type="GO" id="GO:0004674">
    <property type="term" value="F:protein serine/threonine kinase activity"/>
    <property type="evidence" value="ECO:0007669"/>
    <property type="project" value="UniProtKB-KW"/>
</dbReference>
<keyword evidence="1" id="KW-0418">Kinase</keyword>
<dbReference type="Proteomes" id="UP000175829">
    <property type="component" value="Unassembled WGS sequence"/>
</dbReference>
<organism evidence="4 5">
    <name type="scientific">Streptomyces qinglanensis</name>
    <dbReference type="NCBI Taxonomy" id="943816"/>
    <lineage>
        <taxon>Bacteria</taxon>
        <taxon>Bacillati</taxon>
        <taxon>Actinomycetota</taxon>
        <taxon>Actinomycetes</taxon>
        <taxon>Kitasatosporales</taxon>
        <taxon>Streptomycetaceae</taxon>
        <taxon>Streptomyces</taxon>
    </lineage>
</organism>
<dbReference type="InterPro" id="IPR003594">
    <property type="entry name" value="HATPase_dom"/>
</dbReference>
<dbReference type="InterPro" id="IPR036890">
    <property type="entry name" value="HATPase_C_sf"/>
</dbReference>
<evidence type="ECO:0000256" key="1">
    <source>
        <dbReference type="ARBA" id="ARBA00022527"/>
    </source>
</evidence>
<evidence type="ECO:0000313" key="4">
    <source>
        <dbReference type="EMBL" id="OEV02041.1"/>
    </source>
</evidence>
<dbReference type="SUPFAM" id="SSF55874">
    <property type="entry name" value="ATPase domain of HSP90 chaperone/DNA topoisomerase II/histidine kinase"/>
    <property type="match status" value="1"/>
</dbReference>
<evidence type="ECO:0000256" key="2">
    <source>
        <dbReference type="SAM" id="MobiDB-lite"/>
    </source>
</evidence>
<dbReference type="RefSeq" id="WP_069990549.1">
    <property type="nucleotide sequence ID" value="NZ_LJGV01000021.1"/>
</dbReference>
<gene>
    <name evidence="4" type="ORF">AN217_01850</name>
</gene>
<accession>A0A1E7KDP1</accession>
<dbReference type="PATRIC" id="fig|943816.4.peg.5455"/>
<dbReference type="AlphaFoldDB" id="A0A1E7KDP1"/>
<dbReference type="InterPro" id="IPR050267">
    <property type="entry name" value="Anti-sigma-factor_SerPK"/>
</dbReference>
<keyword evidence="1" id="KW-0808">Transferase</keyword>